<dbReference type="Gene3D" id="1.20.1070.10">
    <property type="entry name" value="Rhodopsin 7-helix transmembrane proteins"/>
    <property type="match status" value="1"/>
</dbReference>
<dbReference type="PRINTS" id="PR00237">
    <property type="entry name" value="GPCRRHODOPSN"/>
</dbReference>
<dbReference type="FunFam" id="1.20.1070.10:FF:000034">
    <property type="entry name" value="G-protein coupled receptor 1"/>
    <property type="match status" value="1"/>
</dbReference>
<keyword evidence="2" id="KW-0145">Chemotaxis</keyword>
<dbReference type="GO" id="GO:0006935">
    <property type="term" value="P:chemotaxis"/>
    <property type="evidence" value="ECO:0007669"/>
    <property type="project" value="UniProtKB-KW"/>
</dbReference>
<dbReference type="PANTHER" id="PTHR24225">
    <property type="entry name" value="CHEMOTACTIC RECEPTOR"/>
    <property type="match status" value="1"/>
</dbReference>
<dbReference type="InterPro" id="IPR000276">
    <property type="entry name" value="GPCR_Rhodpsn"/>
</dbReference>
<evidence type="ECO:0000256" key="2">
    <source>
        <dbReference type="ARBA" id="ARBA00022500"/>
    </source>
</evidence>
<organism evidence="16 17">
    <name type="scientific">Chanos chanos</name>
    <name type="common">Milkfish</name>
    <name type="synonym">Mugil chanos</name>
    <dbReference type="NCBI Taxonomy" id="29144"/>
    <lineage>
        <taxon>Eukaryota</taxon>
        <taxon>Metazoa</taxon>
        <taxon>Chordata</taxon>
        <taxon>Craniata</taxon>
        <taxon>Vertebrata</taxon>
        <taxon>Euteleostomi</taxon>
        <taxon>Actinopterygii</taxon>
        <taxon>Neopterygii</taxon>
        <taxon>Teleostei</taxon>
        <taxon>Ostariophysi</taxon>
        <taxon>Gonorynchiformes</taxon>
        <taxon>Chanidae</taxon>
        <taxon>Chanos</taxon>
    </lineage>
</organism>
<dbReference type="FunCoup" id="A0A6J2WAP3">
    <property type="interactions" value="191"/>
</dbReference>
<keyword evidence="7" id="KW-1015">Disulfide bond</keyword>
<dbReference type="Pfam" id="PF00001">
    <property type="entry name" value="7tm_1"/>
    <property type="match status" value="1"/>
</dbReference>
<dbReference type="PROSITE" id="PS00237">
    <property type="entry name" value="G_PROTEIN_RECEP_F1_1"/>
    <property type="match status" value="1"/>
</dbReference>
<evidence type="ECO:0000256" key="1">
    <source>
        <dbReference type="ARBA" id="ARBA00004141"/>
    </source>
</evidence>
<dbReference type="PROSITE" id="PS50262">
    <property type="entry name" value="G_PROTEIN_RECEP_F1_2"/>
    <property type="match status" value="1"/>
</dbReference>
<comment type="subcellular location">
    <subcellularLocation>
        <location evidence="1">Membrane</location>
        <topology evidence="1">Multi-pass membrane protein</topology>
    </subcellularLocation>
</comment>
<feature type="region of interest" description="Disordered" evidence="13">
    <location>
        <begin position="333"/>
        <end position="353"/>
    </location>
</feature>
<evidence type="ECO:0000256" key="10">
    <source>
        <dbReference type="ARBA" id="ARBA00023224"/>
    </source>
</evidence>
<keyword evidence="10 12" id="KW-0807">Transducer</keyword>
<evidence type="ECO:0000256" key="6">
    <source>
        <dbReference type="ARBA" id="ARBA00023136"/>
    </source>
</evidence>
<dbReference type="AlphaFoldDB" id="A0A6J2WAP3"/>
<evidence type="ECO:0000256" key="5">
    <source>
        <dbReference type="ARBA" id="ARBA00023040"/>
    </source>
</evidence>
<evidence type="ECO:0000313" key="16">
    <source>
        <dbReference type="Proteomes" id="UP000504632"/>
    </source>
</evidence>
<evidence type="ECO:0000256" key="12">
    <source>
        <dbReference type="RuleBase" id="RU000688"/>
    </source>
</evidence>
<sequence length="353" mass="39955">MMGDYDYENSSYEYLEYGDFDDSKEGYTQKEVLHIISVVVYSISFVVGTLGNGIVIWLTGFRSKQTVSSVWLLNLAVADFVFVVSLPISIDYVLRDFHWKFGQVMCKLNSFICTVNMYASVLFLTAISLDRYVSLVHLNWSQRYRTLRHAWFVCRLIWVISGLLSCPALIFRETAQVHNKVVCFNNFHDESGHVVAMRHFALVIVRTTVGFLLPFCAISISGILLAFKMRTLNSVRVSSFSRTVSAVILAFFVCWVPFHTFSVMELSMHHSLYLFHVLRIGFPLASSLAFLNGCVNPILYVLLSKKVRTMLKQSCLVFSKRSLQELSQSVSGTESVSMPTNCPAEEPTASSIV</sequence>
<dbReference type="SUPFAM" id="SSF81321">
    <property type="entry name" value="Family A G protein-coupled receptor-like"/>
    <property type="match status" value="1"/>
</dbReference>
<dbReference type="GO" id="GO:0007200">
    <property type="term" value="P:phospholipase C-activating G protein-coupled receptor signaling pathway"/>
    <property type="evidence" value="ECO:0007669"/>
    <property type="project" value="TreeGrafter"/>
</dbReference>
<evidence type="ECO:0000256" key="8">
    <source>
        <dbReference type="ARBA" id="ARBA00023170"/>
    </source>
</evidence>
<evidence type="ECO:0000256" key="9">
    <source>
        <dbReference type="ARBA" id="ARBA00023180"/>
    </source>
</evidence>
<feature type="transmembrane region" description="Helical" evidence="14">
    <location>
        <begin position="239"/>
        <end position="258"/>
    </location>
</feature>
<evidence type="ECO:0000259" key="15">
    <source>
        <dbReference type="PROSITE" id="PS50262"/>
    </source>
</evidence>
<feature type="transmembrane region" description="Helical" evidence="14">
    <location>
        <begin position="70"/>
        <end position="88"/>
    </location>
</feature>
<feature type="domain" description="G-protein coupled receptors family 1 profile" evidence="15">
    <location>
        <begin position="51"/>
        <end position="300"/>
    </location>
</feature>
<keyword evidence="9" id="KW-0325">Glycoprotein</keyword>
<dbReference type="GO" id="GO:0006954">
    <property type="term" value="P:inflammatory response"/>
    <property type="evidence" value="ECO:0007669"/>
    <property type="project" value="TreeGrafter"/>
</dbReference>
<dbReference type="RefSeq" id="XP_030642420.1">
    <property type="nucleotide sequence ID" value="XM_030786560.1"/>
</dbReference>
<dbReference type="InterPro" id="IPR017452">
    <property type="entry name" value="GPCR_Rhodpsn_7TM"/>
</dbReference>
<comment type="similarity">
    <text evidence="12">Belongs to the G-protein coupled receptor 1 family.</text>
</comment>
<proteinExistence type="inferred from homology"/>
<dbReference type="InParanoid" id="A0A6J2WAP3"/>
<feature type="transmembrane region" description="Helical" evidence="14">
    <location>
        <begin position="200"/>
        <end position="227"/>
    </location>
</feature>
<evidence type="ECO:0000256" key="11">
    <source>
        <dbReference type="ARBA" id="ARBA00025736"/>
    </source>
</evidence>
<evidence type="ECO:0000256" key="13">
    <source>
        <dbReference type="SAM" id="MobiDB-lite"/>
    </source>
</evidence>
<evidence type="ECO:0000256" key="7">
    <source>
        <dbReference type="ARBA" id="ARBA00023157"/>
    </source>
</evidence>
<keyword evidence="4 14" id="KW-1133">Transmembrane helix</keyword>
<keyword evidence="16" id="KW-1185">Reference proteome</keyword>
<evidence type="ECO:0000256" key="14">
    <source>
        <dbReference type="SAM" id="Phobius"/>
    </source>
</evidence>
<feature type="transmembrane region" description="Helical" evidence="14">
    <location>
        <begin position="278"/>
        <end position="303"/>
    </location>
</feature>
<keyword evidence="8 12" id="KW-0675">Receptor</keyword>
<dbReference type="GO" id="GO:0004930">
    <property type="term" value="F:G protein-coupled receptor activity"/>
    <property type="evidence" value="ECO:0007669"/>
    <property type="project" value="UniProtKB-KW"/>
</dbReference>
<dbReference type="GO" id="GO:0007204">
    <property type="term" value="P:positive regulation of cytosolic calcium ion concentration"/>
    <property type="evidence" value="ECO:0007669"/>
    <property type="project" value="TreeGrafter"/>
</dbReference>
<evidence type="ECO:0000256" key="4">
    <source>
        <dbReference type="ARBA" id="ARBA00022989"/>
    </source>
</evidence>
<feature type="transmembrane region" description="Helical" evidence="14">
    <location>
        <begin position="108"/>
        <end position="129"/>
    </location>
</feature>
<dbReference type="GO" id="GO:0004875">
    <property type="term" value="F:complement receptor activity"/>
    <property type="evidence" value="ECO:0007669"/>
    <property type="project" value="TreeGrafter"/>
</dbReference>
<feature type="transmembrane region" description="Helical" evidence="14">
    <location>
        <begin position="150"/>
        <end position="171"/>
    </location>
</feature>
<dbReference type="Proteomes" id="UP000504632">
    <property type="component" value="Chromosome 10"/>
</dbReference>
<dbReference type="CTD" id="2825"/>
<dbReference type="GO" id="GO:0005886">
    <property type="term" value="C:plasma membrane"/>
    <property type="evidence" value="ECO:0007669"/>
    <property type="project" value="TreeGrafter"/>
</dbReference>
<feature type="transmembrane region" description="Helical" evidence="14">
    <location>
        <begin position="32"/>
        <end position="58"/>
    </location>
</feature>
<keyword evidence="6 14" id="KW-0472">Membrane</keyword>
<dbReference type="GeneID" id="115822650"/>
<evidence type="ECO:0000313" key="17">
    <source>
        <dbReference type="RefSeq" id="XP_030642420.1"/>
    </source>
</evidence>
<comment type="similarity">
    <text evidence="11">Belongs to the chemokine-like receptor (CMKLR) family.</text>
</comment>
<evidence type="ECO:0000256" key="3">
    <source>
        <dbReference type="ARBA" id="ARBA00022692"/>
    </source>
</evidence>
<dbReference type="PANTHER" id="PTHR24225:SF74">
    <property type="entry name" value="CHEMOKINE-LIKE RECEPTOR 1"/>
    <property type="match status" value="1"/>
</dbReference>
<gene>
    <name evidence="17" type="primary">cmklr2</name>
</gene>
<protein>
    <submittedName>
        <fullName evidence="17">G-protein coupled receptor 1</fullName>
    </submittedName>
</protein>
<name>A0A6J2WAP3_CHACN</name>
<keyword evidence="3 12" id="KW-0812">Transmembrane</keyword>
<dbReference type="OrthoDB" id="6088892at2759"/>
<dbReference type="InterPro" id="IPR000826">
    <property type="entry name" value="Formyl_rcpt-rel"/>
</dbReference>
<keyword evidence="5 12" id="KW-0297">G-protein coupled receptor</keyword>
<reference evidence="17" key="1">
    <citation type="submission" date="2025-08" db="UniProtKB">
        <authorList>
            <consortium name="RefSeq"/>
        </authorList>
    </citation>
    <scope>IDENTIFICATION</scope>
</reference>
<dbReference type="PRINTS" id="PR00526">
    <property type="entry name" value="FMETLEUPHER"/>
</dbReference>
<accession>A0A6J2WAP3</accession>